<dbReference type="InterPro" id="IPR011330">
    <property type="entry name" value="Glyco_hydro/deAcase_b/a-brl"/>
</dbReference>
<dbReference type="PANTHER" id="PTHR36306:SF1">
    <property type="entry name" value="ALPHA-AMYLASE-RELATED"/>
    <property type="match status" value="1"/>
</dbReference>
<dbReference type="Pfam" id="PF03065">
    <property type="entry name" value="Glyco_hydro_57"/>
    <property type="match status" value="1"/>
</dbReference>
<evidence type="ECO:0000256" key="3">
    <source>
        <dbReference type="RuleBase" id="RU361196"/>
    </source>
</evidence>
<reference evidence="5 6" key="1">
    <citation type="submission" date="2019-01" db="EMBL/GenBank/DDBJ databases">
        <title>Geovibrio thiophilus DSM 11263, complete genome.</title>
        <authorList>
            <person name="Spring S."/>
            <person name="Bunk B."/>
            <person name="Sproer C."/>
        </authorList>
    </citation>
    <scope>NUCLEOTIDE SEQUENCE [LARGE SCALE GENOMIC DNA]</scope>
    <source>
        <strain evidence="5 6">DSM 11263</strain>
    </source>
</reference>
<dbReference type="InterPro" id="IPR004300">
    <property type="entry name" value="Glyco_hydro_57_N"/>
</dbReference>
<evidence type="ECO:0000256" key="1">
    <source>
        <dbReference type="ARBA" id="ARBA00006821"/>
    </source>
</evidence>
<dbReference type="GO" id="GO:0016787">
    <property type="term" value="F:hydrolase activity"/>
    <property type="evidence" value="ECO:0007669"/>
    <property type="project" value="UniProtKB-KW"/>
</dbReference>
<evidence type="ECO:0000259" key="4">
    <source>
        <dbReference type="Pfam" id="PF03065"/>
    </source>
</evidence>
<evidence type="ECO:0000256" key="2">
    <source>
        <dbReference type="ARBA" id="ARBA00023277"/>
    </source>
</evidence>
<sequence>MAGGTVLSMKKLNLAFLWHMHQPFYRDGQDGTYHMPWVFLHAVKDYYEIPAYLKEYKGIRQTFNLVPSLLVQLKDYEDINVDDIFFKTMRKTPSELTSEERCGLVPQLFMANFANMIAPFRRYAELYSKNSRSGMFENTERLFSDSEILDLQVLYLLSWTGNFFRREYPLTESLIKKGRGFTQEDKISLMETLCESVKRIIPLYRELQETGSIEVSATPFYHPILPLLLDLDSAKEALPEISMPAAFGDFGRDPYWHVEEAVKYYERVFGRRPSGMWPAEGSISGRAAEVFSANGVKWIASDEDVLAGSAVLNFSVSAERKKLYCRHHYETASGRINIFFRDKILSDLIGFAYSGQEAAKAADDFVAKLKIIYDSVDESCVVPVILDGENAWEYYPENGEKFFRALYERLLREKWIRTVTMSEAIEIADVPERRLEKIRAGSWIYGNFTTWLGHREKNEAWRLLNAARQAADKAQDAAKKEKAMNEIHIAEGSDWFWWFGDDHFSLQADVFDKLFRGYLINSYRILDAEIPQELYIPIKRSYKSGLIRKPKYYLTAMPDGEVTSFFEWLSAGEFDLKFDSGAMHASSNMLRKLFFGYDSENLYLRIEGDFNGSLDKGYELETEITGSSPAKFRIPLNKGRGENGGGIKWGINRIAEIALPHRNMPDNTGRVYLVFRLFRDGEAMERAPQYNMVEVDLSDNFGDDWIV</sequence>
<dbReference type="EMBL" id="CP035108">
    <property type="protein sequence ID" value="QAR34373.1"/>
    <property type="molecule type" value="Genomic_DNA"/>
</dbReference>
<comment type="similarity">
    <text evidence="1 3">Belongs to the glycosyl hydrolase 57 family.</text>
</comment>
<dbReference type="Proteomes" id="UP000287502">
    <property type="component" value="Chromosome"/>
</dbReference>
<dbReference type="Gene3D" id="3.20.110.10">
    <property type="entry name" value="Glycoside hydrolase 38, N terminal domain"/>
    <property type="match status" value="1"/>
</dbReference>
<dbReference type="InterPro" id="IPR052046">
    <property type="entry name" value="GH57_Enzymes"/>
</dbReference>
<protein>
    <submittedName>
        <fullName evidence="5">Glycoside hydrolase</fullName>
    </submittedName>
</protein>
<dbReference type="CDD" id="cd10796">
    <property type="entry name" value="GH57N_APU"/>
    <property type="match status" value="1"/>
</dbReference>
<keyword evidence="6" id="KW-1185">Reference proteome</keyword>
<proteinExistence type="inferred from homology"/>
<dbReference type="PANTHER" id="PTHR36306">
    <property type="entry name" value="ALPHA-AMYLASE-RELATED-RELATED"/>
    <property type="match status" value="1"/>
</dbReference>
<evidence type="ECO:0000313" key="6">
    <source>
        <dbReference type="Proteomes" id="UP000287502"/>
    </source>
</evidence>
<gene>
    <name evidence="5" type="ORF">EP073_13465</name>
</gene>
<keyword evidence="5" id="KW-0378">Hydrolase</keyword>
<organism evidence="5 6">
    <name type="scientific">Geovibrio thiophilus</name>
    <dbReference type="NCBI Taxonomy" id="139438"/>
    <lineage>
        <taxon>Bacteria</taxon>
        <taxon>Pseudomonadati</taxon>
        <taxon>Deferribacterota</taxon>
        <taxon>Deferribacteres</taxon>
        <taxon>Deferribacterales</taxon>
        <taxon>Geovibrionaceae</taxon>
        <taxon>Geovibrio</taxon>
    </lineage>
</organism>
<dbReference type="InterPro" id="IPR027291">
    <property type="entry name" value="Glyco_hydro_38_N_sf"/>
</dbReference>
<dbReference type="SUPFAM" id="SSF88713">
    <property type="entry name" value="Glycoside hydrolase/deacetylase"/>
    <property type="match status" value="1"/>
</dbReference>
<dbReference type="GO" id="GO:0005975">
    <property type="term" value="P:carbohydrate metabolic process"/>
    <property type="evidence" value="ECO:0007669"/>
    <property type="project" value="InterPro"/>
</dbReference>
<keyword evidence="2 3" id="KW-0119">Carbohydrate metabolism</keyword>
<accession>A0A410K1Y3</accession>
<dbReference type="OrthoDB" id="9759321at2"/>
<dbReference type="AlphaFoldDB" id="A0A410K1Y3"/>
<evidence type="ECO:0000313" key="5">
    <source>
        <dbReference type="EMBL" id="QAR34373.1"/>
    </source>
</evidence>
<feature type="domain" description="Glycoside hydrolase family 57 N-terminal" evidence="4">
    <location>
        <begin position="15"/>
        <end position="437"/>
    </location>
</feature>
<name>A0A410K1Y3_9BACT</name>
<dbReference type="KEGG" id="gtl:EP073_13465"/>